<gene>
    <name evidence="2" type="ORF">CHH61_14500</name>
</gene>
<dbReference type="EMBL" id="NPBS01000074">
    <property type="protein sequence ID" value="PAF25266.1"/>
    <property type="molecule type" value="Genomic_DNA"/>
</dbReference>
<accession>A0A268RZS3</accession>
<name>A0A268RZS3_SHOCL</name>
<proteinExistence type="predicted"/>
<sequence length="83" mass="9497">MQARSRPQRDGSYWCSDRKVQPRGEHLPPYTVLEWSAIWRYAATACTLGDNKEKQKKRTINTKLGKPSANNIDKSGAYEQTVI</sequence>
<feature type="region of interest" description="Disordered" evidence="1">
    <location>
        <begin position="52"/>
        <end position="83"/>
    </location>
</feature>
<evidence type="ECO:0000256" key="1">
    <source>
        <dbReference type="SAM" id="MobiDB-lite"/>
    </source>
</evidence>
<reference evidence="2 3" key="1">
    <citation type="submission" date="2017-07" db="EMBL/GenBank/DDBJ databases">
        <title>Isolation and whole genome analysis of endospore-forming bacteria from heroin.</title>
        <authorList>
            <person name="Kalinowski J."/>
            <person name="Ahrens B."/>
            <person name="Al-Dilaimi A."/>
            <person name="Winkler A."/>
            <person name="Wibberg D."/>
            <person name="Schleenbecker U."/>
            <person name="Ruckert C."/>
            <person name="Wolfel R."/>
            <person name="Grass G."/>
        </authorList>
    </citation>
    <scope>NUCLEOTIDE SEQUENCE [LARGE SCALE GENOMIC DNA]</scope>
    <source>
        <strain evidence="2 3">7523-2</strain>
    </source>
</reference>
<organism evidence="2 3">
    <name type="scientific">Shouchella clausii</name>
    <name type="common">Alkalihalobacillus clausii</name>
    <dbReference type="NCBI Taxonomy" id="79880"/>
    <lineage>
        <taxon>Bacteria</taxon>
        <taxon>Bacillati</taxon>
        <taxon>Bacillota</taxon>
        <taxon>Bacilli</taxon>
        <taxon>Bacillales</taxon>
        <taxon>Bacillaceae</taxon>
        <taxon>Shouchella</taxon>
    </lineage>
</organism>
<comment type="caution">
    <text evidence="2">The sequence shown here is derived from an EMBL/GenBank/DDBJ whole genome shotgun (WGS) entry which is preliminary data.</text>
</comment>
<evidence type="ECO:0000313" key="3">
    <source>
        <dbReference type="Proteomes" id="UP000216133"/>
    </source>
</evidence>
<dbReference type="Proteomes" id="UP000216133">
    <property type="component" value="Unassembled WGS sequence"/>
</dbReference>
<protein>
    <submittedName>
        <fullName evidence="2">Uncharacterized protein</fullName>
    </submittedName>
</protein>
<evidence type="ECO:0000313" key="2">
    <source>
        <dbReference type="EMBL" id="PAF25266.1"/>
    </source>
</evidence>
<dbReference type="AlphaFoldDB" id="A0A268RZS3"/>